<organism evidence="4 5">
    <name type="scientific">Meleagris gallopavo</name>
    <name type="common">Wild turkey</name>
    <dbReference type="NCBI Taxonomy" id="9103"/>
    <lineage>
        <taxon>Eukaryota</taxon>
        <taxon>Metazoa</taxon>
        <taxon>Chordata</taxon>
        <taxon>Craniata</taxon>
        <taxon>Vertebrata</taxon>
        <taxon>Euteleostomi</taxon>
        <taxon>Archelosauria</taxon>
        <taxon>Archosauria</taxon>
        <taxon>Dinosauria</taxon>
        <taxon>Saurischia</taxon>
        <taxon>Theropoda</taxon>
        <taxon>Coelurosauria</taxon>
        <taxon>Aves</taxon>
        <taxon>Neognathae</taxon>
        <taxon>Galloanserae</taxon>
        <taxon>Galliformes</taxon>
        <taxon>Phasianidae</taxon>
        <taxon>Meleagridinae</taxon>
        <taxon>Meleagris</taxon>
    </lineage>
</organism>
<evidence type="ECO:0000256" key="2">
    <source>
        <dbReference type="ARBA" id="ARBA00022859"/>
    </source>
</evidence>
<keyword evidence="5" id="KW-1185">Reference proteome</keyword>
<reference evidence="4" key="1">
    <citation type="journal article" date="2010" name="PLoS Biol.">
        <title>Multi-platform next-generation sequencing of the domestic turkey (Meleagris gallopavo): genome assembly and analysis.</title>
        <authorList>
            <person name="Dalloul R.A."/>
            <person name="Long J.A."/>
            <person name="Zimin A.V."/>
            <person name="Aslam L."/>
            <person name="Beal K."/>
            <person name="Blomberg L.A."/>
            <person name="Bouffard P."/>
            <person name="Burt D.W."/>
            <person name="Crasta O."/>
            <person name="Crooijmans R.P."/>
            <person name="Cooper K."/>
            <person name="Coulombe R.A."/>
            <person name="De S."/>
            <person name="Delany M.E."/>
            <person name="Dodgson J.B."/>
            <person name="Dong J.J."/>
            <person name="Evans C."/>
            <person name="Frederickson K.M."/>
            <person name="Flicek P."/>
            <person name="Florea L."/>
            <person name="Folkerts O."/>
            <person name="Groenen M.A."/>
            <person name="Harkins T.T."/>
            <person name="Herrero J."/>
            <person name="Hoffmann S."/>
            <person name="Megens H.J."/>
            <person name="Jiang A."/>
            <person name="de Jong P."/>
            <person name="Kaiser P."/>
            <person name="Kim H."/>
            <person name="Kim K.W."/>
            <person name="Kim S."/>
            <person name="Langenberger D."/>
            <person name="Lee M.K."/>
            <person name="Lee T."/>
            <person name="Mane S."/>
            <person name="Marcais G."/>
            <person name="Marz M."/>
            <person name="McElroy A.P."/>
            <person name="Modise T."/>
            <person name="Nefedov M."/>
            <person name="Notredame C."/>
            <person name="Paton I.R."/>
            <person name="Payne W.S."/>
            <person name="Pertea G."/>
            <person name="Prickett D."/>
            <person name="Puiu D."/>
            <person name="Qioa D."/>
            <person name="Raineri E."/>
            <person name="Ruffier M."/>
            <person name="Salzberg S.L."/>
            <person name="Schatz M.C."/>
            <person name="Scheuring C."/>
            <person name="Schmidt C.J."/>
            <person name="Schroeder S."/>
            <person name="Searle S.M."/>
            <person name="Smith E.J."/>
            <person name="Smith J."/>
            <person name="Sonstegard T.S."/>
            <person name="Stadler P.F."/>
            <person name="Tafer H."/>
            <person name="Tu Z.J."/>
            <person name="Van Tassell C.P."/>
            <person name="Vilella A.J."/>
            <person name="Williams K.P."/>
            <person name="Yorke J.A."/>
            <person name="Zhang L."/>
            <person name="Zhang H.B."/>
            <person name="Zhang X."/>
            <person name="Zhang Y."/>
            <person name="Reed K.M."/>
        </authorList>
    </citation>
    <scope>NUCLEOTIDE SEQUENCE [LARGE SCALE GENOMIC DNA]</scope>
</reference>
<evidence type="ECO:0000256" key="1">
    <source>
        <dbReference type="ARBA" id="ARBA00022729"/>
    </source>
</evidence>
<dbReference type="InterPro" id="IPR013783">
    <property type="entry name" value="Ig-like_fold"/>
</dbReference>
<keyword evidence="1" id="KW-0732">Signal</keyword>
<proteinExistence type="predicted"/>
<dbReference type="SUPFAM" id="SSF48726">
    <property type="entry name" value="Immunoglobulin"/>
    <property type="match status" value="1"/>
</dbReference>
<dbReference type="Pfam" id="PF07686">
    <property type="entry name" value="V-set"/>
    <property type="match status" value="1"/>
</dbReference>
<dbReference type="PROSITE" id="PS50835">
    <property type="entry name" value="IG_LIKE"/>
    <property type="match status" value="1"/>
</dbReference>
<dbReference type="GO" id="GO:0007166">
    <property type="term" value="P:cell surface receptor signaling pathway"/>
    <property type="evidence" value="ECO:0007669"/>
    <property type="project" value="TreeGrafter"/>
</dbReference>
<dbReference type="GO" id="GO:0002376">
    <property type="term" value="P:immune system process"/>
    <property type="evidence" value="ECO:0007669"/>
    <property type="project" value="UniProtKB-KW"/>
</dbReference>
<sequence>SGSELGCSITQWPEYALKRAGESVDLTCYTTLAYMFWYQQPSRSSLKLIVSTSKWHQNYYEEGYSEAKFELSRDKNNLSIMTIKNVTFKDAATYFCAANDHTMQQEH</sequence>
<feature type="domain" description="Ig-like" evidence="3">
    <location>
        <begin position="1"/>
        <end position="107"/>
    </location>
</feature>
<dbReference type="SMART" id="SM00409">
    <property type="entry name" value="IG"/>
    <property type="match status" value="1"/>
</dbReference>
<dbReference type="InterPro" id="IPR050413">
    <property type="entry name" value="TCR_beta_variable"/>
</dbReference>
<keyword evidence="2" id="KW-0391">Immunity</keyword>
<evidence type="ECO:0000313" key="4">
    <source>
        <dbReference type="Ensembl" id="ENSMGAP00000027168.1"/>
    </source>
</evidence>
<accession>A0A803Y5X1</accession>
<dbReference type="Ensembl" id="ENSMGAT00000023758.1">
    <property type="protein sequence ID" value="ENSMGAP00000027505.1"/>
    <property type="gene ID" value="ENSMGAG00000020060.1"/>
</dbReference>
<dbReference type="GeneTree" id="ENSGT00960000189406"/>
<evidence type="ECO:0000313" key="5">
    <source>
        <dbReference type="Proteomes" id="UP000001645"/>
    </source>
</evidence>
<dbReference type="GO" id="GO:0005886">
    <property type="term" value="C:plasma membrane"/>
    <property type="evidence" value="ECO:0007669"/>
    <property type="project" value="TreeGrafter"/>
</dbReference>
<dbReference type="CDD" id="cd00099">
    <property type="entry name" value="IgV"/>
    <property type="match status" value="1"/>
</dbReference>
<name>A0A803Y5X1_MELGA</name>
<dbReference type="SMART" id="SM00406">
    <property type="entry name" value="IGv"/>
    <property type="match status" value="1"/>
</dbReference>
<dbReference type="Ensembl" id="ENSMGAT00000024844.1">
    <property type="protein sequence ID" value="ENSMGAP00000027168.1"/>
    <property type="gene ID" value="ENSMGAG00000022474.1"/>
</dbReference>
<dbReference type="Proteomes" id="UP000001645">
    <property type="component" value="Unplaced"/>
</dbReference>
<protein>
    <recommendedName>
        <fullName evidence="3">Ig-like domain-containing protein</fullName>
    </recommendedName>
</protein>
<dbReference type="InterPro" id="IPR007110">
    <property type="entry name" value="Ig-like_dom"/>
</dbReference>
<reference evidence="4" key="2">
    <citation type="submission" date="2025-05" db="UniProtKB">
        <authorList>
            <consortium name="Ensembl"/>
        </authorList>
    </citation>
    <scope>IDENTIFICATION</scope>
</reference>
<dbReference type="Gene3D" id="2.60.40.10">
    <property type="entry name" value="Immunoglobulins"/>
    <property type="match status" value="1"/>
</dbReference>
<dbReference type="InterPro" id="IPR036179">
    <property type="entry name" value="Ig-like_dom_sf"/>
</dbReference>
<evidence type="ECO:0000259" key="3">
    <source>
        <dbReference type="PROSITE" id="PS50835"/>
    </source>
</evidence>
<dbReference type="AlphaFoldDB" id="A0A803Y5X1"/>
<dbReference type="PANTHER" id="PTHR23268:SF117">
    <property type="entry name" value="T CELL RECEPTOR BETA VARIABLE 29-1"/>
    <property type="match status" value="1"/>
</dbReference>
<dbReference type="PANTHER" id="PTHR23268">
    <property type="entry name" value="T-CELL RECEPTOR BETA CHAIN"/>
    <property type="match status" value="1"/>
</dbReference>
<dbReference type="InterPro" id="IPR013106">
    <property type="entry name" value="Ig_V-set"/>
</dbReference>
<dbReference type="InterPro" id="IPR003599">
    <property type="entry name" value="Ig_sub"/>
</dbReference>